<feature type="transmembrane region" description="Helical" evidence="1">
    <location>
        <begin position="20"/>
        <end position="37"/>
    </location>
</feature>
<dbReference type="Proteomes" id="UP000766336">
    <property type="component" value="Unassembled WGS sequence"/>
</dbReference>
<dbReference type="RefSeq" id="WP_213670600.1">
    <property type="nucleotide sequence ID" value="NZ_JAHCDA010000002.1"/>
</dbReference>
<sequence length="138" mass="15382">MRVDHRASAHLQKGTKRRALLVFLILVALVAMVGIFWPNPRSRTQIELYLRQGTRQGAELLMRDIRRLSPEGRDPGPAVQHLGALGLQCAAPETTVGEWRCLMRRQADNRKLVTIEAVIRVDHGVVVGSSASITETPR</sequence>
<name>A0ABS5QF78_9PROT</name>
<comment type="caution">
    <text evidence="2">The sequence shown here is derived from an EMBL/GenBank/DDBJ whole genome shotgun (WGS) entry which is preliminary data.</text>
</comment>
<proteinExistence type="predicted"/>
<gene>
    <name evidence="2" type="ORF">KHU32_13505</name>
</gene>
<evidence type="ECO:0000256" key="1">
    <source>
        <dbReference type="SAM" id="Phobius"/>
    </source>
</evidence>
<evidence type="ECO:0000313" key="2">
    <source>
        <dbReference type="EMBL" id="MBS7811961.1"/>
    </source>
</evidence>
<keyword evidence="3" id="KW-1185">Reference proteome</keyword>
<keyword evidence="1" id="KW-0472">Membrane</keyword>
<keyword evidence="1" id="KW-1133">Transmembrane helix</keyword>
<reference evidence="2 3" key="1">
    <citation type="submission" date="2021-05" db="EMBL/GenBank/DDBJ databases">
        <title>Roseococcus sp. XZZS9, whole genome shotgun sequencing project.</title>
        <authorList>
            <person name="Zhao G."/>
            <person name="Shen L."/>
        </authorList>
    </citation>
    <scope>NUCLEOTIDE SEQUENCE [LARGE SCALE GENOMIC DNA]</scope>
    <source>
        <strain evidence="2 3">XZZS9</strain>
    </source>
</reference>
<evidence type="ECO:0000313" key="3">
    <source>
        <dbReference type="Proteomes" id="UP000766336"/>
    </source>
</evidence>
<protein>
    <submittedName>
        <fullName evidence="2">Uncharacterized protein</fullName>
    </submittedName>
</protein>
<dbReference type="EMBL" id="JAHCDA010000002">
    <property type="protein sequence ID" value="MBS7811961.1"/>
    <property type="molecule type" value="Genomic_DNA"/>
</dbReference>
<accession>A0ABS5QF78</accession>
<organism evidence="2 3">
    <name type="scientific">Roseococcus pinisoli</name>
    <dbReference type="NCBI Taxonomy" id="2835040"/>
    <lineage>
        <taxon>Bacteria</taxon>
        <taxon>Pseudomonadati</taxon>
        <taxon>Pseudomonadota</taxon>
        <taxon>Alphaproteobacteria</taxon>
        <taxon>Acetobacterales</taxon>
        <taxon>Roseomonadaceae</taxon>
        <taxon>Roseococcus</taxon>
    </lineage>
</organism>
<keyword evidence="1" id="KW-0812">Transmembrane</keyword>